<accession>A0AAV9PRE1</accession>
<protein>
    <submittedName>
        <fullName evidence="2">Uncharacterized protein</fullName>
    </submittedName>
</protein>
<evidence type="ECO:0000313" key="2">
    <source>
        <dbReference type="EMBL" id="KAK5527515.1"/>
    </source>
</evidence>
<name>A0AAV9PRE1_9PEZI</name>
<feature type="compositionally biased region" description="Basic and acidic residues" evidence="1">
    <location>
        <begin position="13"/>
        <end position="22"/>
    </location>
</feature>
<dbReference type="EMBL" id="JAXLQG010000049">
    <property type="protein sequence ID" value="KAK5527515.1"/>
    <property type="molecule type" value="Genomic_DNA"/>
</dbReference>
<reference evidence="2 3" key="1">
    <citation type="submission" date="2023-06" db="EMBL/GenBank/DDBJ databases">
        <title>Black Yeasts Isolated from many extreme environments.</title>
        <authorList>
            <person name="Coleine C."/>
            <person name="Stajich J.E."/>
            <person name="Selbmann L."/>
        </authorList>
    </citation>
    <scope>NUCLEOTIDE SEQUENCE [LARGE SCALE GENOMIC DNA]</scope>
    <source>
        <strain evidence="2 3">CCFEE 5887</strain>
    </source>
</reference>
<organism evidence="2 3">
    <name type="scientific">Vermiconidia calcicola</name>
    <dbReference type="NCBI Taxonomy" id="1690605"/>
    <lineage>
        <taxon>Eukaryota</taxon>
        <taxon>Fungi</taxon>
        <taxon>Dikarya</taxon>
        <taxon>Ascomycota</taxon>
        <taxon>Pezizomycotina</taxon>
        <taxon>Dothideomycetes</taxon>
        <taxon>Dothideomycetidae</taxon>
        <taxon>Mycosphaerellales</taxon>
        <taxon>Extremaceae</taxon>
        <taxon>Vermiconidia</taxon>
    </lineage>
</organism>
<comment type="caution">
    <text evidence="2">The sequence shown here is derived from an EMBL/GenBank/DDBJ whole genome shotgun (WGS) entry which is preliminary data.</text>
</comment>
<feature type="compositionally biased region" description="Basic and acidic residues" evidence="1">
    <location>
        <begin position="87"/>
        <end position="97"/>
    </location>
</feature>
<dbReference type="Proteomes" id="UP001345827">
    <property type="component" value="Unassembled WGS sequence"/>
</dbReference>
<feature type="region of interest" description="Disordered" evidence="1">
    <location>
        <begin position="45"/>
        <end position="97"/>
    </location>
</feature>
<feature type="region of interest" description="Disordered" evidence="1">
    <location>
        <begin position="1"/>
        <end position="25"/>
    </location>
</feature>
<sequence>MSLDAGSRLDGPSQDRNRKSHIDFGAIRADADVRAAAFPGIVRKTSEAATHNTIGSNDLAALSGPPQKEPLTDRQPPLPSPASLLRSEFDPGSVKRESPWKTYRKGFELKLDQFVTVAVRQPP</sequence>
<gene>
    <name evidence="2" type="ORF">LTR25_011128</name>
</gene>
<keyword evidence="3" id="KW-1185">Reference proteome</keyword>
<proteinExistence type="predicted"/>
<dbReference type="AlphaFoldDB" id="A0AAV9PRE1"/>
<evidence type="ECO:0000313" key="3">
    <source>
        <dbReference type="Proteomes" id="UP001345827"/>
    </source>
</evidence>
<evidence type="ECO:0000256" key="1">
    <source>
        <dbReference type="SAM" id="MobiDB-lite"/>
    </source>
</evidence>
<feature type="compositionally biased region" description="Polar residues" evidence="1">
    <location>
        <begin position="47"/>
        <end position="56"/>
    </location>
</feature>